<evidence type="ECO:0000313" key="2">
    <source>
        <dbReference type="EMBL" id="AKK32556.1"/>
    </source>
</evidence>
<feature type="transmembrane region" description="Helical" evidence="1">
    <location>
        <begin position="47"/>
        <end position="68"/>
    </location>
</feature>
<reference evidence="2" key="1">
    <citation type="journal article" date="2017" name="Proc. R. Soc. B">
        <title>Mitochondrial phylogenomics of Hemiptera reveals adaptive innovations driving the diversification of true bugs.</title>
        <authorList>
            <person name="Li H."/>
            <person name="Leavengood J.M.Jr."/>
            <person name="Chapman E.G."/>
            <person name="Burkhardt D."/>
            <person name="Song F."/>
            <person name="Jiang P."/>
            <person name="Liu J."/>
            <person name="Zhou X."/>
            <person name="Cai W."/>
        </authorList>
    </citation>
    <scope>NUCLEOTIDE SEQUENCE</scope>
</reference>
<keyword evidence="1" id="KW-0472">Membrane</keyword>
<accession>A0A342D279</accession>
<feature type="transmembrane region" description="Helical" evidence="1">
    <location>
        <begin position="132"/>
        <end position="156"/>
    </location>
</feature>
<evidence type="ECO:0000256" key="1">
    <source>
        <dbReference type="SAM" id="Phobius"/>
    </source>
</evidence>
<gene>
    <name evidence="2" type="primary">ND6</name>
</gene>
<protein>
    <submittedName>
        <fullName evidence="2">NADH dehydrogenase subunit 6</fullName>
    </submittedName>
</protein>
<organism evidence="2">
    <name type="scientific">Stenopirates sp. PJ-2015</name>
    <dbReference type="NCBI Taxonomy" id="1663424"/>
    <lineage>
        <taxon>Eukaryota</taxon>
        <taxon>Metazoa</taxon>
        <taxon>Ecdysozoa</taxon>
        <taxon>Arthropoda</taxon>
        <taxon>Hexapoda</taxon>
        <taxon>Insecta</taxon>
        <taxon>Pterygota</taxon>
        <taxon>Neoptera</taxon>
        <taxon>Paraneoptera</taxon>
        <taxon>Hemiptera</taxon>
        <taxon>Heteroptera</taxon>
        <taxon>Enicocephalidae</taxon>
        <taxon>Stenopirates</taxon>
    </lineage>
</organism>
<name>A0A342D279_9HEMI</name>
<keyword evidence="1" id="KW-0812">Transmembrane</keyword>
<keyword evidence="2" id="KW-0496">Mitochondrion</keyword>
<geneLocation type="mitochondrion" evidence="2"/>
<keyword evidence="1" id="KW-1133">Transmembrane helix</keyword>
<feature type="transmembrane region" description="Helical" evidence="1">
    <location>
        <begin position="80"/>
        <end position="100"/>
    </location>
</feature>
<dbReference type="EMBL" id="KP406518">
    <property type="protein sequence ID" value="AKK32556.1"/>
    <property type="molecule type" value="Genomic_DNA"/>
</dbReference>
<sequence>MMMNFMIMISLTFMIMYLKHPMSIGMNLIIQTLNISMLTYMTSNMSWFSFMLFIMMLGGLMILFIYIISISSNEKFKFSFNMMLIMIIFILMLMIIKNMFNINSINMLNMNFNMMKFNNTIFLMKLFNFNSMMLTIFLVMYLLMTMIIVTYIINIFEGPLRKKN</sequence>
<proteinExistence type="predicted"/>
<dbReference type="AlphaFoldDB" id="A0A342D279"/>